<reference evidence="1" key="1">
    <citation type="submission" date="2016-01" db="EMBL/GenBank/DDBJ databases">
        <authorList>
            <person name="Peeters C."/>
        </authorList>
    </citation>
    <scope>NUCLEOTIDE SEQUENCE [LARGE SCALE GENOMIC DNA]</scope>
    <source>
        <strain evidence="1">LMG 22934</strain>
    </source>
</reference>
<evidence type="ECO:0000313" key="1">
    <source>
        <dbReference type="EMBL" id="SAL50055.1"/>
    </source>
</evidence>
<comment type="caution">
    <text evidence="1">The sequence shown here is derived from an EMBL/GenBank/DDBJ whole genome shotgun (WGS) entry which is preliminary data.</text>
</comment>
<dbReference type="OrthoDB" id="9875305at2"/>
<gene>
    <name evidence="1" type="ORF">AWB65_04052</name>
</gene>
<dbReference type="AlphaFoldDB" id="A0A158I0B5"/>
<dbReference type="EMBL" id="FCNW02000023">
    <property type="protein sequence ID" value="SAL50055.1"/>
    <property type="molecule type" value="Genomic_DNA"/>
</dbReference>
<accession>A0A158I0B5</accession>
<evidence type="ECO:0000313" key="2">
    <source>
        <dbReference type="Proteomes" id="UP000054977"/>
    </source>
</evidence>
<sequence>MIEFQGKVSSVAETLLASVKGASFCLPPPVSGVQMQRVLFDSINFEHDQPTTATVFQHHPWRAKEGTTIDKLQTQIVIAGTIDFVRVQAIQAASNELVSSEARLKADLGFDIDCVVSPADGSPVITLRWKSAARVRVHVRLDLEELESYRVLEPPQLKLPRPQARSTQT</sequence>
<proteinExistence type="predicted"/>
<keyword evidence="2" id="KW-1185">Reference proteome</keyword>
<name>A0A158I0B5_9BURK</name>
<protein>
    <submittedName>
        <fullName evidence="1">Uncharacterized protein</fullName>
    </submittedName>
</protein>
<dbReference type="Proteomes" id="UP000054977">
    <property type="component" value="Unassembled WGS sequence"/>
</dbReference>
<dbReference type="RefSeq" id="WP_087668838.1">
    <property type="nucleotide sequence ID" value="NZ_FCNW02000023.1"/>
</dbReference>
<organism evidence="1 2">
    <name type="scientific">Caballeronia humi</name>
    <dbReference type="NCBI Taxonomy" id="326474"/>
    <lineage>
        <taxon>Bacteria</taxon>
        <taxon>Pseudomonadati</taxon>
        <taxon>Pseudomonadota</taxon>
        <taxon>Betaproteobacteria</taxon>
        <taxon>Burkholderiales</taxon>
        <taxon>Burkholderiaceae</taxon>
        <taxon>Caballeronia</taxon>
    </lineage>
</organism>